<dbReference type="Gene3D" id="4.10.240.10">
    <property type="entry name" value="Zn(2)-C6 fungal-type DNA-binding domain"/>
    <property type="match status" value="1"/>
</dbReference>
<evidence type="ECO:0000313" key="4">
    <source>
        <dbReference type="EMBL" id="TGO08260.1"/>
    </source>
</evidence>
<dbReference type="InterPro" id="IPR001138">
    <property type="entry name" value="Zn2Cys6_DnaBD"/>
</dbReference>
<dbReference type="EMBL" id="PQXH01000217">
    <property type="protein sequence ID" value="TGO08260.1"/>
    <property type="molecule type" value="Genomic_DNA"/>
</dbReference>
<sequence>MSIESPKVKPKACDNCRRLDIQCNLDNYIDDCERCTSLGERCFITDDYNITIHKVPQRTLHNFQSSGFLREVIALHMDLRDNQSNGENTYAIIDRLVSKFEGIPEEAIKYQEIHGFLTYHFMLVFIWFKENREHQVWTVARYDEKTRQSLKKLGAILKSLELRHCSHSVACFAWQIDTIEAEEPSLGEALSNDHNQTRTAPSVPTNEPGRILSGETQVGESRVEESQDGELQDGKAPKNHSV</sequence>
<proteinExistence type="predicted"/>
<evidence type="ECO:0000313" key="5">
    <source>
        <dbReference type="Proteomes" id="UP000297777"/>
    </source>
</evidence>
<keyword evidence="1" id="KW-0539">Nucleus</keyword>
<dbReference type="GO" id="GO:0000981">
    <property type="term" value="F:DNA-binding transcription factor activity, RNA polymerase II-specific"/>
    <property type="evidence" value="ECO:0007669"/>
    <property type="project" value="InterPro"/>
</dbReference>
<evidence type="ECO:0000256" key="2">
    <source>
        <dbReference type="SAM" id="MobiDB-lite"/>
    </source>
</evidence>
<gene>
    <name evidence="4" type="ORF">BTUL_0217g00040</name>
</gene>
<dbReference type="OrthoDB" id="3536777at2759"/>
<feature type="region of interest" description="Disordered" evidence="2">
    <location>
        <begin position="189"/>
        <end position="242"/>
    </location>
</feature>
<protein>
    <recommendedName>
        <fullName evidence="3">Zn(2)-C6 fungal-type domain-containing protein</fullName>
    </recommendedName>
</protein>
<feature type="domain" description="Zn(2)-C6 fungal-type" evidence="3">
    <location>
        <begin position="12"/>
        <end position="44"/>
    </location>
</feature>
<evidence type="ECO:0000256" key="1">
    <source>
        <dbReference type="ARBA" id="ARBA00023242"/>
    </source>
</evidence>
<name>A0A4Z1EA57_9HELO</name>
<dbReference type="AlphaFoldDB" id="A0A4Z1EA57"/>
<dbReference type="GO" id="GO:0008270">
    <property type="term" value="F:zinc ion binding"/>
    <property type="evidence" value="ECO:0007669"/>
    <property type="project" value="InterPro"/>
</dbReference>
<reference evidence="4 5" key="1">
    <citation type="submission" date="2017-12" db="EMBL/GenBank/DDBJ databases">
        <title>Comparative genomics of Botrytis spp.</title>
        <authorList>
            <person name="Valero-Jimenez C.A."/>
            <person name="Tapia P."/>
            <person name="Veloso J."/>
            <person name="Silva-Moreno E."/>
            <person name="Staats M."/>
            <person name="Valdes J.H."/>
            <person name="Van Kan J.A.L."/>
        </authorList>
    </citation>
    <scope>NUCLEOTIDE SEQUENCE [LARGE SCALE GENOMIC DNA]</scope>
    <source>
        <strain evidence="4 5">Bt9001</strain>
    </source>
</reference>
<dbReference type="SUPFAM" id="SSF57701">
    <property type="entry name" value="Zn2/Cys6 DNA-binding domain"/>
    <property type="match status" value="1"/>
</dbReference>
<feature type="compositionally biased region" description="Polar residues" evidence="2">
    <location>
        <begin position="192"/>
        <end position="205"/>
    </location>
</feature>
<dbReference type="CDD" id="cd00067">
    <property type="entry name" value="GAL4"/>
    <property type="match status" value="1"/>
</dbReference>
<comment type="caution">
    <text evidence="4">The sequence shown here is derived from an EMBL/GenBank/DDBJ whole genome shotgun (WGS) entry which is preliminary data.</text>
</comment>
<evidence type="ECO:0000259" key="3">
    <source>
        <dbReference type="PROSITE" id="PS50048"/>
    </source>
</evidence>
<keyword evidence="5" id="KW-1185">Reference proteome</keyword>
<dbReference type="Proteomes" id="UP000297777">
    <property type="component" value="Unassembled WGS sequence"/>
</dbReference>
<organism evidence="4 5">
    <name type="scientific">Botrytis tulipae</name>
    <dbReference type="NCBI Taxonomy" id="87230"/>
    <lineage>
        <taxon>Eukaryota</taxon>
        <taxon>Fungi</taxon>
        <taxon>Dikarya</taxon>
        <taxon>Ascomycota</taxon>
        <taxon>Pezizomycotina</taxon>
        <taxon>Leotiomycetes</taxon>
        <taxon>Helotiales</taxon>
        <taxon>Sclerotiniaceae</taxon>
        <taxon>Botrytis</taxon>
    </lineage>
</organism>
<dbReference type="InterPro" id="IPR036864">
    <property type="entry name" value="Zn2-C6_fun-type_DNA-bd_sf"/>
</dbReference>
<accession>A0A4Z1EA57</accession>
<dbReference type="PROSITE" id="PS50048">
    <property type="entry name" value="ZN2_CY6_FUNGAL_2"/>
    <property type="match status" value="1"/>
</dbReference>